<dbReference type="AlphaFoldDB" id="A0A9D1EPH2"/>
<dbReference type="EMBL" id="DVIR01000047">
    <property type="protein sequence ID" value="HIS24805.1"/>
    <property type="molecule type" value="Genomic_DNA"/>
</dbReference>
<dbReference type="SUPFAM" id="SSF51126">
    <property type="entry name" value="Pectin lyase-like"/>
    <property type="match status" value="1"/>
</dbReference>
<dbReference type="InterPro" id="IPR011050">
    <property type="entry name" value="Pectin_lyase_fold/virulence"/>
</dbReference>
<dbReference type="Proteomes" id="UP000823982">
    <property type="component" value="Unassembled WGS sequence"/>
</dbReference>
<accession>A0A9D1EPH2</accession>
<reference evidence="1" key="1">
    <citation type="submission" date="2020-10" db="EMBL/GenBank/DDBJ databases">
        <authorList>
            <person name="Gilroy R."/>
        </authorList>
    </citation>
    <scope>NUCLEOTIDE SEQUENCE</scope>
    <source>
        <strain evidence="1">CHK157-1446</strain>
    </source>
</reference>
<reference evidence="1" key="2">
    <citation type="journal article" date="2021" name="PeerJ">
        <title>Extensive microbial diversity within the chicken gut microbiome revealed by metagenomics and culture.</title>
        <authorList>
            <person name="Gilroy R."/>
            <person name="Ravi A."/>
            <person name="Getino M."/>
            <person name="Pursley I."/>
            <person name="Horton D.L."/>
            <person name="Alikhan N.F."/>
            <person name="Baker D."/>
            <person name="Gharbi K."/>
            <person name="Hall N."/>
            <person name="Watson M."/>
            <person name="Adriaenssens E.M."/>
            <person name="Foster-Nyarko E."/>
            <person name="Jarju S."/>
            <person name="Secka A."/>
            <person name="Antonio M."/>
            <person name="Oren A."/>
            <person name="Chaudhuri R.R."/>
            <person name="La Ragione R."/>
            <person name="Hildebrand F."/>
            <person name="Pallen M.J."/>
        </authorList>
    </citation>
    <scope>NUCLEOTIDE SEQUENCE</scope>
    <source>
        <strain evidence="1">CHK157-1446</strain>
    </source>
</reference>
<gene>
    <name evidence="1" type="ORF">IAD01_05315</name>
</gene>
<evidence type="ECO:0000313" key="2">
    <source>
        <dbReference type="Proteomes" id="UP000823982"/>
    </source>
</evidence>
<comment type="caution">
    <text evidence="1">The sequence shown here is derived from an EMBL/GenBank/DDBJ whole genome shotgun (WGS) entry which is preliminary data.</text>
</comment>
<protein>
    <submittedName>
        <fullName evidence="1">Uncharacterized protein</fullName>
    </submittedName>
</protein>
<name>A0A9D1EPH2_9FIRM</name>
<evidence type="ECO:0000313" key="1">
    <source>
        <dbReference type="EMBL" id="HIS24805.1"/>
    </source>
</evidence>
<sequence>ALAVNVVAASATGTATGTFSGTFTANDYDSGMSTVTGEEQGKVRIGDEYFDTLVDAVDAAKDGDTIYLLDNLEGAGIGIFAADGDVKDFTIDFGGFTYTCVGPAVGSSGTQSQAFHLEKGADYTPNVTFKNGTITAETGVGVKMLIQNYCNLTLTNMNLIGTTDTQYVLSNNFGNTVIDGNTSITATAGNVAFDVCYANGPYAEGVSVTVDTTGTIIGDIELGVWNAAGAGEAPDINDYLENANLIINNVKLDGKIENKVGGLNEYESDTAETDEEKKAEYNEKLQKAIDINGGTFAAGSEVENYLPEGGYKTDAAGNIIVGKKNDSNRITGCIYLNEDYHALIVNGRFIAQPHADNGSGFCTACKGVIVADTAE</sequence>
<organism evidence="1 2">
    <name type="scientific">Candidatus Faeciplasma gallinarum</name>
    <dbReference type="NCBI Taxonomy" id="2840799"/>
    <lineage>
        <taxon>Bacteria</taxon>
        <taxon>Bacillati</taxon>
        <taxon>Bacillota</taxon>
        <taxon>Clostridia</taxon>
        <taxon>Eubacteriales</taxon>
        <taxon>Oscillospiraceae</taxon>
        <taxon>Oscillospiraceae incertae sedis</taxon>
        <taxon>Candidatus Faeciplasma</taxon>
    </lineage>
</organism>
<feature type="non-terminal residue" evidence="1">
    <location>
        <position position="1"/>
    </location>
</feature>
<proteinExistence type="predicted"/>